<evidence type="ECO:0000313" key="5">
    <source>
        <dbReference type="Proteomes" id="UP000053096"/>
    </source>
</evidence>
<dbReference type="EMBL" id="CYTV01000005">
    <property type="protein sequence ID" value="CUI76830.1"/>
    <property type="molecule type" value="Genomic_DNA"/>
</dbReference>
<evidence type="ECO:0000256" key="2">
    <source>
        <dbReference type="HAMAP-Rule" id="MF_01940"/>
    </source>
</evidence>
<protein>
    <recommendedName>
        <fullName evidence="2">RNA 2',3'-cyclic phosphodiesterase</fullName>
        <shortName evidence="2">RNA 2',3'-CPDase</shortName>
        <ecNumber evidence="2">3.1.4.58</ecNumber>
    </recommendedName>
</protein>
<dbReference type="OrthoDB" id="7061261at2"/>
<dbReference type="NCBIfam" id="TIGR02258">
    <property type="entry name" value="2_5_ligase"/>
    <property type="match status" value="1"/>
</dbReference>
<dbReference type="PANTHER" id="PTHR35561">
    <property type="entry name" value="RNA 2',3'-CYCLIC PHOSPHODIESTERASE"/>
    <property type="match status" value="1"/>
</dbReference>
<dbReference type="AlphaFoldDB" id="A0A0J6BZA1"/>
<feature type="active site" description="Proton donor" evidence="2">
    <location>
        <position position="56"/>
    </location>
</feature>
<evidence type="ECO:0000313" key="4">
    <source>
        <dbReference type="EMBL" id="CUI76830.1"/>
    </source>
</evidence>
<dbReference type="Pfam" id="PF13563">
    <property type="entry name" value="2_5_RNA_ligase2"/>
    <property type="match status" value="1"/>
</dbReference>
<comment type="function">
    <text evidence="2">Hydrolyzes RNA 2',3'-cyclic phosphodiester to an RNA 2'-phosphomonoester.</text>
</comment>
<dbReference type="GO" id="GO:0016874">
    <property type="term" value="F:ligase activity"/>
    <property type="evidence" value="ECO:0007669"/>
    <property type="project" value="UniProtKB-KW"/>
</dbReference>
<gene>
    <name evidence="4" type="primary">ligT</name>
    <name evidence="4" type="ORF">ERS370011_02108</name>
</gene>
<dbReference type="InterPro" id="IPR004175">
    <property type="entry name" value="RNA_CPDase"/>
</dbReference>
<dbReference type="Gene3D" id="3.90.1140.10">
    <property type="entry name" value="Cyclic phosphodiesterase"/>
    <property type="match status" value="1"/>
</dbReference>
<sequence length="184" mass="20532">MPSGHNRPMAIPSYAGSARLFFALWPSAALAGQLAAWARHAQPYCGGRIMRADTLHITLAFLGPASPARTRQLIDYTRQSRIAPGEIRIARYGSFKRPRIIWAGPEGRHEALAALHEQIWRDIAPLGWIQEEPDFTPHVTLLRKASGFEPPDPPGALDWPYAHFCLMASEPGGQSRYRELARSR</sequence>
<keyword evidence="4" id="KW-0436">Ligase</keyword>
<dbReference type="EC" id="3.1.4.58" evidence="2"/>
<keyword evidence="3" id="KW-0732">Signal</keyword>
<proteinExistence type="inferred from homology"/>
<feature type="signal peptide" evidence="3">
    <location>
        <begin position="1"/>
        <end position="31"/>
    </location>
</feature>
<dbReference type="SUPFAM" id="SSF55144">
    <property type="entry name" value="LigT-like"/>
    <property type="match status" value="1"/>
</dbReference>
<evidence type="ECO:0000256" key="1">
    <source>
        <dbReference type="ARBA" id="ARBA00022801"/>
    </source>
</evidence>
<evidence type="ECO:0000256" key="3">
    <source>
        <dbReference type="SAM" id="SignalP"/>
    </source>
</evidence>
<accession>A0A0M7F630</accession>
<feature type="short sequence motif" description="HXTX 1" evidence="2">
    <location>
        <begin position="56"/>
        <end position="59"/>
    </location>
</feature>
<organism evidence="4 5">
    <name type="scientific">Bordetella pseudohinzii</name>
    <dbReference type="NCBI Taxonomy" id="1331258"/>
    <lineage>
        <taxon>Bacteria</taxon>
        <taxon>Pseudomonadati</taxon>
        <taxon>Pseudomonadota</taxon>
        <taxon>Betaproteobacteria</taxon>
        <taxon>Burkholderiales</taxon>
        <taxon>Alcaligenaceae</taxon>
        <taxon>Bordetella</taxon>
    </lineage>
</organism>
<feature type="short sequence motif" description="HXTX 2" evidence="2">
    <location>
        <begin position="138"/>
        <end position="141"/>
    </location>
</feature>
<dbReference type="Proteomes" id="UP000053096">
    <property type="component" value="Unassembled WGS sequence"/>
</dbReference>
<reference evidence="4 5" key="1">
    <citation type="submission" date="2015-09" db="EMBL/GenBank/DDBJ databases">
        <authorList>
            <person name="Jackson K.R."/>
            <person name="Lunt B.L."/>
            <person name="Fisher J.N.B."/>
            <person name="Gardner A.V."/>
            <person name="Bailey M.E."/>
            <person name="Deus L.M."/>
            <person name="Earl A.S."/>
            <person name="Gibby P.D."/>
            <person name="Hartmann K.A."/>
            <person name="Liu J.E."/>
            <person name="Manci A.M."/>
            <person name="Nielsen D.A."/>
            <person name="Solomon M.B."/>
            <person name="Breakwell D.P."/>
            <person name="Burnett S.H."/>
            <person name="Grose J.H."/>
        </authorList>
    </citation>
    <scope>NUCLEOTIDE SEQUENCE [LARGE SCALE GENOMIC DNA]</scope>
    <source>
        <strain evidence="4 5">2789STDY5608636</strain>
    </source>
</reference>
<dbReference type="GO" id="GO:0008664">
    <property type="term" value="F:RNA 2',3'-cyclic 3'-phosphodiesterase activity"/>
    <property type="evidence" value="ECO:0007669"/>
    <property type="project" value="UniProtKB-EC"/>
</dbReference>
<feature type="chain" id="PRO_5005268498" description="RNA 2',3'-cyclic phosphodiesterase" evidence="3">
    <location>
        <begin position="32"/>
        <end position="184"/>
    </location>
</feature>
<dbReference type="PANTHER" id="PTHR35561:SF1">
    <property type="entry name" value="RNA 2',3'-CYCLIC PHOSPHODIESTERASE"/>
    <property type="match status" value="1"/>
</dbReference>
<dbReference type="HAMAP" id="MF_01940">
    <property type="entry name" value="RNA_CPDase"/>
    <property type="match status" value="1"/>
</dbReference>
<comment type="similarity">
    <text evidence="2">Belongs to the 2H phosphoesterase superfamily. ThpR family.</text>
</comment>
<keyword evidence="1 2" id="KW-0378">Hydrolase</keyword>
<dbReference type="InterPro" id="IPR009097">
    <property type="entry name" value="Cyclic_Pdiesterase"/>
</dbReference>
<accession>A0A0J6BZA1</accession>
<feature type="active site" description="Proton acceptor" evidence="2">
    <location>
        <position position="138"/>
    </location>
</feature>
<dbReference type="GO" id="GO:0004113">
    <property type="term" value="F:2',3'-cyclic-nucleotide 3'-phosphodiesterase activity"/>
    <property type="evidence" value="ECO:0007669"/>
    <property type="project" value="InterPro"/>
</dbReference>
<comment type="catalytic activity">
    <reaction evidence="2">
        <text>a 3'-end 2',3'-cyclophospho-ribonucleotide-RNA + H2O = a 3'-end 2'-phospho-ribonucleotide-RNA + H(+)</text>
        <dbReference type="Rhea" id="RHEA:11828"/>
        <dbReference type="Rhea" id="RHEA-COMP:10464"/>
        <dbReference type="Rhea" id="RHEA-COMP:17353"/>
        <dbReference type="ChEBI" id="CHEBI:15377"/>
        <dbReference type="ChEBI" id="CHEBI:15378"/>
        <dbReference type="ChEBI" id="CHEBI:83064"/>
        <dbReference type="ChEBI" id="CHEBI:173113"/>
        <dbReference type="EC" id="3.1.4.58"/>
    </reaction>
</comment>
<name>A0A0J6BZA1_9BORD</name>